<evidence type="ECO:0000256" key="1">
    <source>
        <dbReference type="SAM" id="MobiDB-lite"/>
    </source>
</evidence>
<evidence type="ECO:0000313" key="2">
    <source>
        <dbReference type="EMBL" id="JAE21150.1"/>
    </source>
</evidence>
<reference evidence="2" key="1">
    <citation type="submission" date="2014-09" db="EMBL/GenBank/DDBJ databases">
        <authorList>
            <person name="Magalhaes I.L.F."/>
            <person name="Oliveira U."/>
            <person name="Santos F.R."/>
            <person name="Vidigal T.H.D.A."/>
            <person name="Brescovit A.D."/>
            <person name="Santos A.J."/>
        </authorList>
    </citation>
    <scope>NUCLEOTIDE SEQUENCE</scope>
    <source>
        <tissue evidence="2">Shoot tissue taken approximately 20 cm above the soil surface</tissue>
    </source>
</reference>
<dbReference type="EMBL" id="GBRH01176746">
    <property type="protein sequence ID" value="JAE21150.1"/>
    <property type="molecule type" value="Transcribed_RNA"/>
</dbReference>
<proteinExistence type="predicted"/>
<sequence length="156" mass="16707">MLSLAAPVTPLPRKKMAAATPSLPSPRHRPIACLWLCATWRKCGGSQRCSALPTHVAGHGKNGAVAAPCWFPLKSKTSWTSSSTTSSLPLSLTIAGSSPLIFHARCRGCSLQWGYEGLQPWPPQLEDELSRKEGGDVMGMDQGTSPPSRSARERIS</sequence>
<reference evidence="2" key="2">
    <citation type="journal article" date="2015" name="Data Brief">
        <title>Shoot transcriptome of the giant reed, Arundo donax.</title>
        <authorList>
            <person name="Barrero R.A."/>
            <person name="Guerrero F.D."/>
            <person name="Moolhuijzen P."/>
            <person name="Goolsby J.A."/>
            <person name="Tidwell J."/>
            <person name="Bellgard S.E."/>
            <person name="Bellgard M.I."/>
        </authorList>
    </citation>
    <scope>NUCLEOTIDE SEQUENCE</scope>
    <source>
        <tissue evidence="2">Shoot tissue taken approximately 20 cm above the soil surface</tissue>
    </source>
</reference>
<feature type="region of interest" description="Disordered" evidence="1">
    <location>
        <begin position="124"/>
        <end position="156"/>
    </location>
</feature>
<dbReference type="AlphaFoldDB" id="A0A0A9G7W4"/>
<organism evidence="2">
    <name type="scientific">Arundo donax</name>
    <name type="common">Giant reed</name>
    <name type="synonym">Donax arundinaceus</name>
    <dbReference type="NCBI Taxonomy" id="35708"/>
    <lineage>
        <taxon>Eukaryota</taxon>
        <taxon>Viridiplantae</taxon>
        <taxon>Streptophyta</taxon>
        <taxon>Embryophyta</taxon>
        <taxon>Tracheophyta</taxon>
        <taxon>Spermatophyta</taxon>
        <taxon>Magnoliopsida</taxon>
        <taxon>Liliopsida</taxon>
        <taxon>Poales</taxon>
        <taxon>Poaceae</taxon>
        <taxon>PACMAD clade</taxon>
        <taxon>Arundinoideae</taxon>
        <taxon>Arundineae</taxon>
        <taxon>Arundo</taxon>
    </lineage>
</organism>
<protein>
    <submittedName>
        <fullName evidence="2">Uncharacterized protein</fullName>
    </submittedName>
</protein>
<name>A0A0A9G7W4_ARUDO</name>
<accession>A0A0A9G7W4</accession>